<comment type="similarity">
    <text evidence="1">Belongs to the DinB family.</text>
</comment>
<dbReference type="RefSeq" id="WP_147205054.1">
    <property type="nucleotide sequence ID" value="NZ_BJYT01000014.1"/>
</dbReference>
<dbReference type="SUPFAM" id="SSF109854">
    <property type="entry name" value="DinB/YfiT-like putative metalloenzymes"/>
    <property type="match status" value="1"/>
</dbReference>
<dbReference type="InterPro" id="IPR007837">
    <property type="entry name" value="DinB"/>
</dbReference>
<accession>A0A512BG58</accession>
<protein>
    <recommendedName>
        <fullName evidence="7">Damage-inducible protein DinB</fullName>
    </recommendedName>
</protein>
<dbReference type="EMBL" id="BJYT01000014">
    <property type="protein sequence ID" value="GEO10943.1"/>
    <property type="molecule type" value="Genomic_DNA"/>
</dbReference>
<feature type="binding site" evidence="3">
    <location>
        <position position="162"/>
    </location>
    <ligand>
        <name>a divalent metal cation</name>
        <dbReference type="ChEBI" id="CHEBI:60240"/>
    </ligand>
</feature>
<dbReference type="AlphaFoldDB" id="A0A512BG58"/>
<sequence length="187" mass="20880">MRKNLITTLLLITVTLFSVTATFGQASISGDTIKNALAKEWQRAKEYTQEYMRAMPANKYSFKATDSVRTFAQQLLHLAQANMFLVSTATGEKSSYAGPDLEKSAGAQSADSVMYYVNSSYDFAINAIKKLPATSLMQTATLNMGRPLTETRLAWLLKSFEHQTHHRGQTTIYLRLAGVRPPNEKLF</sequence>
<dbReference type="InterPro" id="IPR034660">
    <property type="entry name" value="DinB/YfiT-like"/>
</dbReference>
<dbReference type="Gene3D" id="1.20.120.450">
    <property type="entry name" value="dinb family like domain"/>
    <property type="match status" value="1"/>
</dbReference>
<keyword evidence="6" id="KW-1185">Reference proteome</keyword>
<name>A0A512BG58_9BACT</name>
<evidence type="ECO:0008006" key="7">
    <source>
        <dbReference type="Google" id="ProtNLM"/>
    </source>
</evidence>
<feature type="signal peptide" evidence="4">
    <location>
        <begin position="1"/>
        <end position="26"/>
    </location>
</feature>
<reference evidence="5 6" key="1">
    <citation type="submission" date="2019-07" db="EMBL/GenBank/DDBJ databases">
        <title>Whole genome shotgun sequence of Segetibacter aerophilus NBRC 106135.</title>
        <authorList>
            <person name="Hosoyama A."/>
            <person name="Uohara A."/>
            <person name="Ohji S."/>
            <person name="Ichikawa N."/>
        </authorList>
    </citation>
    <scope>NUCLEOTIDE SEQUENCE [LARGE SCALE GENOMIC DNA]</scope>
    <source>
        <strain evidence="5 6">NBRC 106135</strain>
    </source>
</reference>
<evidence type="ECO:0000256" key="3">
    <source>
        <dbReference type="PIRSR" id="PIRSR607837-1"/>
    </source>
</evidence>
<comment type="caution">
    <text evidence="5">The sequence shown here is derived from an EMBL/GenBank/DDBJ whole genome shotgun (WGS) entry which is preliminary data.</text>
</comment>
<keyword evidence="4" id="KW-0732">Signal</keyword>
<organism evidence="5 6">
    <name type="scientific">Segetibacter aerophilus</name>
    <dbReference type="NCBI Taxonomy" id="670293"/>
    <lineage>
        <taxon>Bacteria</taxon>
        <taxon>Pseudomonadati</taxon>
        <taxon>Bacteroidota</taxon>
        <taxon>Chitinophagia</taxon>
        <taxon>Chitinophagales</taxon>
        <taxon>Chitinophagaceae</taxon>
        <taxon>Segetibacter</taxon>
    </lineage>
</organism>
<gene>
    <name evidence="5" type="ORF">SAE01_34390</name>
</gene>
<dbReference type="Proteomes" id="UP000321513">
    <property type="component" value="Unassembled WGS sequence"/>
</dbReference>
<dbReference type="Pfam" id="PF05163">
    <property type="entry name" value="DinB"/>
    <property type="match status" value="1"/>
</dbReference>
<feature type="binding site" evidence="3">
    <location>
        <position position="77"/>
    </location>
    <ligand>
        <name>a divalent metal cation</name>
        <dbReference type="ChEBI" id="CHEBI:60240"/>
    </ligand>
</feature>
<evidence type="ECO:0000256" key="1">
    <source>
        <dbReference type="ARBA" id="ARBA00008635"/>
    </source>
</evidence>
<evidence type="ECO:0000256" key="2">
    <source>
        <dbReference type="ARBA" id="ARBA00022723"/>
    </source>
</evidence>
<feature type="chain" id="PRO_5021876069" description="Damage-inducible protein DinB" evidence="4">
    <location>
        <begin position="27"/>
        <end position="187"/>
    </location>
</feature>
<dbReference type="GO" id="GO:0046872">
    <property type="term" value="F:metal ion binding"/>
    <property type="evidence" value="ECO:0007669"/>
    <property type="project" value="UniProtKB-KW"/>
</dbReference>
<evidence type="ECO:0000256" key="4">
    <source>
        <dbReference type="SAM" id="SignalP"/>
    </source>
</evidence>
<feature type="binding site" evidence="3">
    <location>
        <position position="166"/>
    </location>
    <ligand>
        <name>a divalent metal cation</name>
        <dbReference type="ChEBI" id="CHEBI:60240"/>
    </ligand>
</feature>
<proteinExistence type="inferred from homology"/>
<keyword evidence="2 3" id="KW-0479">Metal-binding</keyword>
<evidence type="ECO:0000313" key="6">
    <source>
        <dbReference type="Proteomes" id="UP000321513"/>
    </source>
</evidence>
<dbReference type="OrthoDB" id="119432at2"/>
<evidence type="ECO:0000313" key="5">
    <source>
        <dbReference type="EMBL" id="GEO10943.1"/>
    </source>
</evidence>